<keyword evidence="1" id="KW-1133">Transmembrane helix</keyword>
<sequence>MNYRLVESYYTTYPLTAPLWEVKEFACYYTIDYTFTGRNYLKVDVLEDWTHETKPIGISAAMKLPIDLTKTKEQNATPDDRWLLVFQKQNAISIGHWKAKTPKEQAEYLGEKYTDPDAPEDQTLAPPNPAPTEVNKKGLFASNNPNAKTNGLWLILATVITAAFGVSFWAYRRYRRTKRMAEKVALKYGKYSQDVADALT</sequence>
<evidence type="ECO:0000256" key="1">
    <source>
        <dbReference type="SAM" id="Phobius"/>
    </source>
</evidence>
<reference evidence="2 3" key="1">
    <citation type="submission" date="2022-06" db="EMBL/GenBank/DDBJ databases">
        <title>Runella sp. S5 genome sequencing.</title>
        <authorList>
            <person name="Park S."/>
        </authorList>
    </citation>
    <scope>NUCLEOTIDE SEQUENCE [LARGE SCALE GENOMIC DNA]</scope>
    <source>
        <strain evidence="2 3">S5</strain>
    </source>
</reference>
<name>A0ABT1FXC4_9BACT</name>
<evidence type="ECO:0000313" key="2">
    <source>
        <dbReference type="EMBL" id="MCP1386404.1"/>
    </source>
</evidence>
<accession>A0ABT1FXC4</accession>
<keyword evidence="1" id="KW-0812">Transmembrane</keyword>
<organism evidence="2 3">
    <name type="scientific">Runella salmonicolor</name>
    <dbReference type="NCBI Taxonomy" id="2950278"/>
    <lineage>
        <taxon>Bacteria</taxon>
        <taxon>Pseudomonadati</taxon>
        <taxon>Bacteroidota</taxon>
        <taxon>Cytophagia</taxon>
        <taxon>Cytophagales</taxon>
        <taxon>Spirosomataceae</taxon>
        <taxon>Runella</taxon>
    </lineage>
</organism>
<dbReference type="Proteomes" id="UP001204772">
    <property type="component" value="Unassembled WGS sequence"/>
</dbReference>
<proteinExistence type="predicted"/>
<protein>
    <submittedName>
        <fullName evidence="2">Uncharacterized protein</fullName>
    </submittedName>
</protein>
<dbReference type="EMBL" id="JAMZEL010000024">
    <property type="protein sequence ID" value="MCP1386404.1"/>
    <property type="molecule type" value="Genomic_DNA"/>
</dbReference>
<dbReference type="RefSeq" id="WP_253533243.1">
    <property type="nucleotide sequence ID" value="NZ_JAMZEL010000024.1"/>
</dbReference>
<keyword evidence="3" id="KW-1185">Reference proteome</keyword>
<feature type="transmembrane region" description="Helical" evidence="1">
    <location>
        <begin position="151"/>
        <end position="171"/>
    </location>
</feature>
<comment type="caution">
    <text evidence="2">The sequence shown here is derived from an EMBL/GenBank/DDBJ whole genome shotgun (WGS) entry which is preliminary data.</text>
</comment>
<gene>
    <name evidence="2" type="ORF">NCI00_28440</name>
</gene>
<evidence type="ECO:0000313" key="3">
    <source>
        <dbReference type="Proteomes" id="UP001204772"/>
    </source>
</evidence>
<keyword evidence="1" id="KW-0472">Membrane</keyword>